<name>A0ABN2GCJ6_9ACTN</name>
<reference evidence="2 3" key="1">
    <citation type="journal article" date="2019" name="Int. J. Syst. Evol. Microbiol.">
        <title>The Global Catalogue of Microorganisms (GCM) 10K type strain sequencing project: providing services to taxonomists for standard genome sequencing and annotation.</title>
        <authorList>
            <consortium name="The Broad Institute Genomics Platform"/>
            <consortium name="The Broad Institute Genome Sequencing Center for Infectious Disease"/>
            <person name="Wu L."/>
            <person name="Ma J."/>
        </authorList>
    </citation>
    <scope>NUCLEOTIDE SEQUENCE [LARGE SCALE GENOMIC DNA]</scope>
    <source>
        <strain evidence="2 3">JCM 16001</strain>
    </source>
</reference>
<evidence type="ECO:0000313" key="3">
    <source>
        <dbReference type="Proteomes" id="UP001499851"/>
    </source>
</evidence>
<evidence type="ECO:0000256" key="1">
    <source>
        <dbReference type="SAM" id="MobiDB-lite"/>
    </source>
</evidence>
<dbReference type="Proteomes" id="UP001499851">
    <property type="component" value="Unassembled WGS sequence"/>
</dbReference>
<evidence type="ECO:0000313" key="2">
    <source>
        <dbReference type="EMBL" id="GAA1669058.1"/>
    </source>
</evidence>
<sequence>MPIGRGAHFFTPELVDQMFERAIRGQFLQLRNALSDRPHRVGGIDRSGDPYRAFGQSARSAVHTGSDIGTSSTDHSALTWKQ</sequence>
<organism evidence="2 3">
    <name type="scientific">Glycomyces endophyticus</name>
    <dbReference type="NCBI Taxonomy" id="480996"/>
    <lineage>
        <taxon>Bacteria</taxon>
        <taxon>Bacillati</taxon>
        <taxon>Actinomycetota</taxon>
        <taxon>Actinomycetes</taxon>
        <taxon>Glycomycetales</taxon>
        <taxon>Glycomycetaceae</taxon>
        <taxon>Glycomyces</taxon>
    </lineage>
</organism>
<feature type="region of interest" description="Disordered" evidence="1">
    <location>
        <begin position="60"/>
        <end position="82"/>
    </location>
</feature>
<dbReference type="EMBL" id="BAAAQF010000005">
    <property type="protein sequence ID" value="GAA1669058.1"/>
    <property type="molecule type" value="Genomic_DNA"/>
</dbReference>
<proteinExistence type="predicted"/>
<feature type="compositionally biased region" description="Polar residues" evidence="1">
    <location>
        <begin position="67"/>
        <end position="82"/>
    </location>
</feature>
<gene>
    <name evidence="2" type="ORF">GCM10009830_13470</name>
</gene>
<comment type="caution">
    <text evidence="2">The sequence shown here is derived from an EMBL/GenBank/DDBJ whole genome shotgun (WGS) entry which is preliminary data.</text>
</comment>
<protein>
    <submittedName>
        <fullName evidence="2">Uncharacterized protein</fullName>
    </submittedName>
</protein>
<keyword evidence="3" id="KW-1185">Reference proteome</keyword>
<accession>A0ABN2GCJ6</accession>